<keyword evidence="3 5" id="KW-0862">Zinc</keyword>
<dbReference type="AlphaFoldDB" id="A0A1W0X0L2"/>
<proteinExistence type="predicted"/>
<organism evidence="7 8">
    <name type="scientific">Hypsibius exemplaris</name>
    <name type="common">Freshwater tardigrade</name>
    <dbReference type="NCBI Taxonomy" id="2072580"/>
    <lineage>
        <taxon>Eukaryota</taxon>
        <taxon>Metazoa</taxon>
        <taxon>Ecdysozoa</taxon>
        <taxon>Tardigrada</taxon>
        <taxon>Eutardigrada</taxon>
        <taxon>Parachela</taxon>
        <taxon>Hypsibioidea</taxon>
        <taxon>Hypsibiidae</taxon>
        <taxon>Hypsibius</taxon>
    </lineage>
</organism>
<evidence type="ECO:0000313" key="7">
    <source>
        <dbReference type="EMBL" id="OQV21037.1"/>
    </source>
</evidence>
<dbReference type="GO" id="GO:0005634">
    <property type="term" value="C:nucleus"/>
    <property type="evidence" value="ECO:0007669"/>
    <property type="project" value="TreeGrafter"/>
</dbReference>
<keyword evidence="1 5" id="KW-0479">Metal-binding</keyword>
<feature type="domain" description="LIM zinc-binding" evidence="6">
    <location>
        <begin position="102"/>
        <end position="162"/>
    </location>
</feature>
<gene>
    <name evidence="7" type="ORF">BV898_05110</name>
</gene>
<evidence type="ECO:0000259" key="6">
    <source>
        <dbReference type="PROSITE" id="PS50023"/>
    </source>
</evidence>
<comment type="caution">
    <text evidence="7">The sequence shown here is derived from an EMBL/GenBank/DDBJ whole genome shotgun (WGS) entry which is preliminary data.</text>
</comment>
<dbReference type="Proteomes" id="UP000192578">
    <property type="component" value="Unassembled WGS sequence"/>
</dbReference>
<accession>A0A1W0X0L2</accession>
<dbReference type="PANTHER" id="PTHR24205:SF16">
    <property type="entry name" value="GH01042P-RELATED"/>
    <property type="match status" value="1"/>
</dbReference>
<feature type="domain" description="LIM zinc-binding" evidence="6">
    <location>
        <begin position="9"/>
        <end position="69"/>
    </location>
</feature>
<feature type="domain" description="LIM zinc-binding" evidence="6">
    <location>
        <begin position="261"/>
        <end position="322"/>
    </location>
</feature>
<dbReference type="CDD" id="cd08368">
    <property type="entry name" value="LIM"/>
    <property type="match status" value="2"/>
</dbReference>
<keyword evidence="2" id="KW-0677">Repeat</keyword>
<dbReference type="InterPro" id="IPR001781">
    <property type="entry name" value="Znf_LIM"/>
</dbReference>
<keyword evidence="4 5" id="KW-0440">LIM domain</keyword>
<dbReference type="EMBL" id="MTYJ01000026">
    <property type="protein sequence ID" value="OQV21037.1"/>
    <property type="molecule type" value="Genomic_DNA"/>
</dbReference>
<evidence type="ECO:0000256" key="1">
    <source>
        <dbReference type="ARBA" id="ARBA00022723"/>
    </source>
</evidence>
<reference evidence="8" key="1">
    <citation type="submission" date="2017-01" db="EMBL/GenBank/DDBJ databases">
        <title>Comparative genomics of anhydrobiosis in the tardigrade Hypsibius dujardini.</title>
        <authorList>
            <person name="Yoshida Y."/>
            <person name="Koutsovoulos G."/>
            <person name="Laetsch D."/>
            <person name="Stevens L."/>
            <person name="Kumar S."/>
            <person name="Horikawa D."/>
            <person name="Ishino K."/>
            <person name="Komine S."/>
            <person name="Tomita M."/>
            <person name="Blaxter M."/>
            <person name="Arakawa K."/>
        </authorList>
    </citation>
    <scope>NUCLEOTIDE SEQUENCE [LARGE SCALE GENOMIC DNA]</scope>
    <source>
        <strain evidence="8">Z151</strain>
    </source>
</reference>
<dbReference type="GO" id="GO:0030018">
    <property type="term" value="C:Z disc"/>
    <property type="evidence" value="ECO:0007669"/>
    <property type="project" value="TreeGrafter"/>
</dbReference>
<dbReference type="Pfam" id="PF00412">
    <property type="entry name" value="LIM"/>
    <property type="match status" value="4"/>
</dbReference>
<evidence type="ECO:0000256" key="3">
    <source>
        <dbReference type="ARBA" id="ARBA00022833"/>
    </source>
</evidence>
<evidence type="ECO:0000256" key="4">
    <source>
        <dbReference type="ARBA" id="ARBA00023038"/>
    </source>
</evidence>
<dbReference type="GO" id="GO:0046872">
    <property type="term" value="F:metal ion binding"/>
    <property type="evidence" value="ECO:0007669"/>
    <property type="project" value="UniProtKB-KW"/>
</dbReference>
<dbReference type="OrthoDB" id="1112565at2759"/>
<protein>
    <submittedName>
        <fullName evidence="7">Leupaxin</fullName>
    </submittedName>
</protein>
<dbReference type="PROSITE" id="PS50023">
    <property type="entry name" value="LIM_DOMAIN_2"/>
    <property type="match status" value="4"/>
</dbReference>
<dbReference type="Gene3D" id="2.10.110.10">
    <property type="entry name" value="Cysteine Rich Protein"/>
    <property type="match status" value="6"/>
</dbReference>
<evidence type="ECO:0000313" key="8">
    <source>
        <dbReference type="Proteomes" id="UP000192578"/>
    </source>
</evidence>
<evidence type="ECO:0000256" key="5">
    <source>
        <dbReference type="PROSITE-ProRule" id="PRU00125"/>
    </source>
</evidence>
<name>A0A1W0X0L2_HYPEX</name>
<feature type="domain" description="LIM zinc-binding" evidence="6">
    <location>
        <begin position="198"/>
        <end position="260"/>
    </location>
</feature>
<dbReference type="PROSITE" id="PS00478">
    <property type="entry name" value="LIM_DOMAIN_1"/>
    <property type="match status" value="3"/>
</dbReference>
<dbReference type="SUPFAM" id="SSF57716">
    <property type="entry name" value="Glucocorticoid receptor-like (DNA-binding domain)"/>
    <property type="match status" value="5"/>
</dbReference>
<dbReference type="GO" id="GO:0003712">
    <property type="term" value="F:transcription coregulator activity"/>
    <property type="evidence" value="ECO:0007669"/>
    <property type="project" value="TreeGrafter"/>
</dbReference>
<keyword evidence="8" id="KW-1185">Reference proteome</keyword>
<sequence>MGPKTKGAVKCAGCNFKIDSKEPTVEALSKKWHKACFACVNCAKPIDGDFHPVDNKPWCNDCFMEKKAPRCADCGLPISGTSMKTEDGKTFHKSCFDKLSLGICEACKTDIAYTDPVIEALGNKYHDRCFRCTHCGNAVPENFHAENGQPFCDDCHQKNRVKTSPVCDVCESAITKGTRIEAIGKSYHEACFADAAWGPCDNCHAKVLLTEPSVKVSALNRFWHLGCLNCADCNESIRIKPFYLQQDRPCCEACYVGHIAPKCAGCAKPIADDRLNAMKQSWHPECFVCSVCHNILASFGTEFFNVQGRPYCKRDIEAANITVLN</sequence>
<dbReference type="SMART" id="SM00132">
    <property type="entry name" value="LIM"/>
    <property type="match status" value="4"/>
</dbReference>
<evidence type="ECO:0000256" key="2">
    <source>
        <dbReference type="ARBA" id="ARBA00022737"/>
    </source>
</evidence>
<dbReference type="PANTHER" id="PTHR24205">
    <property type="entry name" value="FOUR AND A HALF LIM DOMAINS PROTEIN"/>
    <property type="match status" value="1"/>
</dbReference>